<dbReference type="GO" id="GO:0006508">
    <property type="term" value="P:proteolysis"/>
    <property type="evidence" value="ECO:0007669"/>
    <property type="project" value="InterPro"/>
</dbReference>
<protein>
    <recommendedName>
        <fullName evidence="1">Peptidase S9 prolyl oligopeptidase catalytic domain-containing protein</fullName>
    </recommendedName>
</protein>
<keyword evidence="3" id="KW-1185">Reference proteome</keyword>
<dbReference type="OrthoDB" id="43744at2759"/>
<evidence type="ECO:0000313" key="3">
    <source>
        <dbReference type="Proteomes" id="UP000193467"/>
    </source>
</evidence>
<dbReference type="GO" id="GO:0008236">
    <property type="term" value="F:serine-type peptidase activity"/>
    <property type="evidence" value="ECO:0007669"/>
    <property type="project" value="InterPro"/>
</dbReference>
<evidence type="ECO:0000313" key="2">
    <source>
        <dbReference type="EMBL" id="ORY77610.1"/>
    </source>
</evidence>
<dbReference type="InParanoid" id="A0A1Y2F186"/>
<dbReference type="InterPro" id="IPR029058">
    <property type="entry name" value="AB_hydrolase_fold"/>
</dbReference>
<reference evidence="2 3" key="1">
    <citation type="submission" date="2016-07" db="EMBL/GenBank/DDBJ databases">
        <title>Pervasive Adenine N6-methylation of Active Genes in Fungi.</title>
        <authorList>
            <consortium name="DOE Joint Genome Institute"/>
            <person name="Mondo S.J."/>
            <person name="Dannebaum R.O."/>
            <person name="Kuo R.C."/>
            <person name="Labutti K."/>
            <person name="Haridas S."/>
            <person name="Kuo A."/>
            <person name="Salamov A."/>
            <person name="Ahrendt S.R."/>
            <person name="Lipzen A."/>
            <person name="Sullivan W."/>
            <person name="Andreopoulos W.B."/>
            <person name="Clum A."/>
            <person name="Lindquist E."/>
            <person name="Daum C."/>
            <person name="Ramamoorthy G.K."/>
            <person name="Gryganskyi A."/>
            <person name="Culley D."/>
            <person name="Magnuson J.K."/>
            <person name="James T.Y."/>
            <person name="O'Malley M.A."/>
            <person name="Stajich J.E."/>
            <person name="Spatafora J.W."/>
            <person name="Visel A."/>
            <person name="Grigoriev I.V."/>
        </authorList>
    </citation>
    <scope>NUCLEOTIDE SEQUENCE [LARGE SCALE GENOMIC DNA]</scope>
    <source>
        <strain evidence="2 3">62-1032</strain>
    </source>
</reference>
<dbReference type="InterPro" id="IPR001375">
    <property type="entry name" value="Peptidase_S9_cat"/>
</dbReference>
<dbReference type="Pfam" id="PF00326">
    <property type="entry name" value="Peptidase_S9"/>
    <property type="match status" value="1"/>
</dbReference>
<dbReference type="Proteomes" id="UP000193467">
    <property type="component" value="Unassembled WGS sequence"/>
</dbReference>
<sequence length="54" mass="6300">MSDKIKAAGRQCEMIIFEGEGHGWRRADTKRRAMEEELGFVRRTFGIDAVEERE</sequence>
<evidence type="ECO:0000259" key="1">
    <source>
        <dbReference type="Pfam" id="PF00326"/>
    </source>
</evidence>
<dbReference type="Gene3D" id="3.40.50.1820">
    <property type="entry name" value="alpha/beta hydrolase"/>
    <property type="match status" value="1"/>
</dbReference>
<feature type="domain" description="Peptidase S9 prolyl oligopeptidase catalytic" evidence="1">
    <location>
        <begin position="3"/>
        <end position="46"/>
    </location>
</feature>
<dbReference type="EMBL" id="MCGR01000031">
    <property type="protein sequence ID" value="ORY77610.1"/>
    <property type="molecule type" value="Genomic_DNA"/>
</dbReference>
<organism evidence="2 3">
    <name type="scientific">Leucosporidium creatinivorum</name>
    <dbReference type="NCBI Taxonomy" id="106004"/>
    <lineage>
        <taxon>Eukaryota</taxon>
        <taxon>Fungi</taxon>
        <taxon>Dikarya</taxon>
        <taxon>Basidiomycota</taxon>
        <taxon>Pucciniomycotina</taxon>
        <taxon>Microbotryomycetes</taxon>
        <taxon>Leucosporidiales</taxon>
        <taxon>Leucosporidium</taxon>
    </lineage>
</organism>
<comment type="caution">
    <text evidence="2">The sequence shown here is derived from an EMBL/GenBank/DDBJ whole genome shotgun (WGS) entry which is preliminary data.</text>
</comment>
<proteinExistence type="predicted"/>
<name>A0A1Y2F186_9BASI</name>
<dbReference type="AlphaFoldDB" id="A0A1Y2F186"/>
<gene>
    <name evidence="2" type="ORF">BCR35DRAFT_305367</name>
</gene>
<accession>A0A1Y2F186</accession>
<dbReference type="SUPFAM" id="SSF53474">
    <property type="entry name" value="alpha/beta-Hydrolases"/>
    <property type="match status" value="1"/>
</dbReference>